<gene>
    <name evidence="2" type="ORF">JZO67_000424</name>
</gene>
<evidence type="ECO:0000313" key="3">
    <source>
        <dbReference type="Proteomes" id="UP000664357"/>
    </source>
</evidence>
<dbReference type="RefSeq" id="WP_207705250.1">
    <property type="nucleotide sequence ID" value="NZ_JAFREL020000001.1"/>
</dbReference>
<feature type="domain" description="Flavodoxin" evidence="1">
    <location>
        <begin position="6"/>
        <end position="135"/>
    </location>
</feature>
<evidence type="ECO:0000259" key="1">
    <source>
        <dbReference type="Pfam" id="PF12724"/>
    </source>
</evidence>
<keyword evidence="3" id="KW-1185">Reference proteome</keyword>
<dbReference type="InterPro" id="IPR052200">
    <property type="entry name" value="Protoporphyrinogen_IX_DH"/>
</dbReference>
<dbReference type="InterPro" id="IPR029039">
    <property type="entry name" value="Flavoprotein-like_sf"/>
</dbReference>
<dbReference type="Gene3D" id="3.40.50.360">
    <property type="match status" value="1"/>
</dbReference>
<name>A0ABV0ELR1_9ENTE</name>
<comment type="caution">
    <text evidence="2">The sequence shown here is derived from an EMBL/GenBank/DDBJ whole genome shotgun (WGS) entry which is preliminary data.</text>
</comment>
<dbReference type="SUPFAM" id="SSF52218">
    <property type="entry name" value="Flavoproteins"/>
    <property type="match status" value="1"/>
</dbReference>
<dbReference type="Pfam" id="PF12724">
    <property type="entry name" value="Flavodoxin_5"/>
    <property type="match status" value="1"/>
</dbReference>
<dbReference type="EMBL" id="JAFREL020000001">
    <property type="protein sequence ID" value="MEO1768513.1"/>
    <property type="molecule type" value="Genomic_DNA"/>
</dbReference>
<organism evidence="2 3">
    <name type="scientific">Candidatus Enterococcus ferrettii</name>
    <dbReference type="NCBI Taxonomy" id="2815324"/>
    <lineage>
        <taxon>Bacteria</taxon>
        <taxon>Bacillati</taxon>
        <taxon>Bacillota</taxon>
        <taxon>Bacilli</taxon>
        <taxon>Lactobacillales</taxon>
        <taxon>Enterococcaceae</taxon>
        <taxon>Enterococcus</taxon>
    </lineage>
</organism>
<dbReference type="PROSITE" id="PS00201">
    <property type="entry name" value="FLAVODOXIN"/>
    <property type="match status" value="1"/>
</dbReference>
<proteinExistence type="predicted"/>
<reference evidence="2 3" key="1">
    <citation type="submission" date="2024-02" db="EMBL/GenBank/DDBJ databases">
        <title>The Genome Sequence of Enterococcus sp. DIV0159.</title>
        <authorList>
            <person name="Earl A."/>
            <person name="Manson A."/>
            <person name="Gilmore M."/>
            <person name="Sanders J."/>
            <person name="Shea T."/>
            <person name="Howe W."/>
            <person name="Livny J."/>
            <person name="Cuomo C."/>
            <person name="Neafsey D."/>
            <person name="Birren B."/>
        </authorList>
    </citation>
    <scope>NUCLEOTIDE SEQUENCE [LARGE SCALE GENOMIC DNA]</scope>
    <source>
        <strain evidence="2 3">665A</strain>
    </source>
</reference>
<sequence length="178" mass="20311">MEKVAVIYGSHYGTTQQYAQWIAESLQAPLLDAAKTTKEQLQNYEWLIFGGGLYASGIKGFKLLKEHSGEKLILFTVGLADPKVTDYSPILNNNLSKEQLQNTKIFHLRGGIDYGRLSKMHRLMMAFKKKDAEKKISVQPNEEDREFLATYNQQIDFTAEETIAPLIDYVKKELEAYV</sequence>
<dbReference type="InterPro" id="IPR001226">
    <property type="entry name" value="Flavodoxin_CS"/>
</dbReference>
<accession>A0ABV0ELR1</accession>
<dbReference type="PANTHER" id="PTHR38030:SF2">
    <property type="entry name" value="PROTOPORPHYRINOGEN IX DEHYDROGENASE [QUINONE]"/>
    <property type="match status" value="1"/>
</dbReference>
<protein>
    <recommendedName>
        <fullName evidence="1">Flavodoxin domain-containing protein</fullName>
    </recommendedName>
</protein>
<dbReference type="InterPro" id="IPR026816">
    <property type="entry name" value="Flavodoxin_dom"/>
</dbReference>
<evidence type="ECO:0000313" key="2">
    <source>
        <dbReference type="EMBL" id="MEO1768513.1"/>
    </source>
</evidence>
<dbReference type="PANTHER" id="PTHR38030">
    <property type="entry name" value="PROTOPORPHYRINOGEN IX DEHYDROGENASE [MENAQUINONE]"/>
    <property type="match status" value="1"/>
</dbReference>
<dbReference type="Proteomes" id="UP000664357">
    <property type="component" value="Unassembled WGS sequence"/>
</dbReference>